<feature type="region of interest" description="Disordered" evidence="1">
    <location>
        <begin position="1"/>
        <end position="42"/>
    </location>
</feature>
<name>A0A4Y2X6Z9_ARAVE</name>
<dbReference type="Proteomes" id="UP000499080">
    <property type="component" value="Unassembled WGS sequence"/>
</dbReference>
<evidence type="ECO:0000313" key="3">
    <source>
        <dbReference type="Proteomes" id="UP000499080"/>
    </source>
</evidence>
<evidence type="ECO:0000313" key="2">
    <source>
        <dbReference type="EMBL" id="GBO45363.1"/>
    </source>
</evidence>
<sequence length="65" mass="7150">MLAAIRMAAGDFPRNENDSGGLVVRSRPRGQRIPGSKPNSTEYPPCMEPIARYIIRRGSNVLPLV</sequence>
<feature type="non-terminal residue" evidence="2">
    <location>
        <position position="65"/>
    </location>
</feature>
<proteinExistence type="predicted"/>
<dbReference type="AlphaFoldDB" id="A0A4Y2X6Z9"/>
<comment type="caution">
    <text evidence="2">The sequence shown here is derived from an EMBL/GenBank/DDBJ whole genome shotgun (WGS) entry which is preliminary data.</text>
</comment>
<gene>
    <name evidence="2" type="ORF">AVEN_200425_1</name>
</gene>
<accession>A0A4Y2X6Z9</accession>
<keyword evidence="3" id="KW-1185">Reference proteome</keyword>
<evidence type="ECO:0000256" key="1">
    <source>
        <dbReference type="SAM" id="MobiDB-lite"/>
    </source>
</evidence>
<protein>
    <submittedName>
        <fullName evidence="2">Uncharacterized protein</fullName>
    </submittedName>
</protein>
<dbReference type="EMBL" id="BGPR01072437">
    <property type="protein sequence ID" value="GBO45363.1"/>
    <property type="molecule type" value="Genomic_DNA"/>
</dbReference>
<reference evidence="2 3" key="1">
    <citation type="journal article" date="2019" name="Sci. Rep.">
        <title>Orb-weaving spider Araneus ventricosus genome elucidates the spidroin gene catalogue.</title>
        <authorList>
            <person name="Kono N."/>
            <person name="Nakamura H."/>
            <person name="Ohtoshi R."/>
            <person name="Moran D.A.P."/>
            <person name="Shinohara A."/>
            <person name="Yoshida Y."/>
            <person name="Fujiwara M."/>
            <person name="Mori M."/>
            <person name="Tomita M."/>
            <person name="Arakawa K."/>
        </authorList>
    </citation>
    <scope>NUCLEOTIDE SEQUENCE [LARGE SCALE GENOMIC DNA]</scope>
</reference>
<organism evidence="2 3">
    <name type="scientific">Araneus ventricosus</name>
    <name type="common">Orbweaver spider</name>
    <name type="synonym">Epeira ventricosa</name>
    <dbReference type="NCBI Taxonomy" id="182803"/>
    <lineage>
        <taxon>Eukaryota</taxon>
        <taxon>Metazoa</taxon>
        <taxon>Ecdysozoa</taxon>
        <taxon>Arthropoda</taxon>
        <taxon>Chelicerata</taxon>
        <taxon>Arachnida</taxon>
        <taxon>Araneae</taxon>
        <taxon>Araneomorphae</taxon>
        <taxon>Entelegynae</taxon>
        <taxon>Araneoidea</taxon>
        <taxon>Araneidae</taxon>
        <taxon>Araneus</taxon>
    </lineage>
</organism>